<keyword evidence="2" id="KW-0808">Transferase</keyword>
<dbReference type="InterPro" id="IPR016181">
    <property type="entry name" value="Acyl_CoA_acyltransferase"/>
</dbReference>
<dbReference type="PROSITE" id="PS51186">
    <property type="entry name" value="GNAT"/>
    <property type="match status" value="1"/>
</dbReference>
<reference evidence="2 3" key="1">
    <citation type="submission" date="2020-08" db="EMBL/GenBank/DDBJ databases">
        <title>Genomic Encyclopedia of Type Strains, Phase IV (KMG-IV): sequencing the most valuable type-strain genomes for metagenomic binning, comparative biology and taxonomic classification.</title>
        <authorList>
            <person name="Goeker M."/>
        </authorList>
    </citation>
    <scope>NUCLEOTIDE SEQUENCE [LARGE SCALE GENOMIC DNA]</scope>
    <source>
        <strain evidence="2 3">DSM 27203</strain>
    </source>
</reference>
<keyword evidence="3" id="KW-1185">Reference proteome</keyword>
<dbReference type="AlphaFoldDB" id="A0A840YZL2"/>
<dbReference type="EMBL" id="JACIJI010000002">
    <property type="protein sequence ID" value="MBB5718979.1"/>
    <property type="molecule type" value="Genomic_DNA"/>
</dbReference>
<name>A0A840YZL2_9SPHN</name>
<gene>
    <name evidence="2" type="ORF">FHR23_001902</name>
</gene>
<dbReference type="InterPro" id="IPR000182">
    <property type="entry name" value="GNAT_dom"/>
</dbReference>
<dbReference type="Gene3D" id="3.40.630.30">
    <property type="match status" value="1"/>
</dbReference>
<evidence type="ECO:0000313" key="3">
    <source>
        <dbReference type="Proteomes" id="UP000554342"/>
    </source>
</evidence>
<sequence length="172" mass="18565">MKPSLVPLDHIPPDAVEALLDSVFGVDRHQRTAYQVRDGMTAISSLSFAALAPTTHDLVGSIQCWPVQLTTTQDIYPLIMVGPVAVHPDHQDVGIGRALMWRVIELAAADTGLAGRDGLMLIGDPDYYGRLFGFSDAHTGGWRLPGPFERHRLLALGDAIPALPGIVGPRTR</sequence>
<feature type="domain" description="N-acetyltransferase" evidence="1">
    <location>
        <begin position="3"/>
        <end position="155"/>
    </location>
</feature>
<protein>
    <submittedName>
        <fullName evidence="2">Putative N-acetyltransferase YhbS</fullName>
    </submittedName>
</protein>
<evidence type="ECO:0000259" key="1">
    <source>
        <dbReference type="PROSITE" id="PS51186"/>
    </source>
</evidence>
<comment type="caution">
    <text evidence="2">The sequence shown here is derived from an EMBL/GenBank/DDBJ whole genome shotgun (WGS) entry which is preliminary data.</text>
</comment>
<evidence type="ECO:0000313" key="2">
    <source>
        <dbReference type="EMBL" id="MBB5718979.1"/>
    </source>
</evidence>
<accession>A0A840YZL2</accession>
<dbReference type="SUPFAM" id="SSF55729">
    <property type="entry name" value="Acyl-CoA N-acyltransferases (Nat)"/>
    <property type="match status" value="1"/>
</dbReference>
<dbReference type="RefSeq" id="WP_184003163.1">
    <property type="nucleotide sequence ID" value="NZ_BAABIF010000013.1"/>
</dbReference>
<dbReference type="GO" id="GO:0016747">
    <property type="term" value="F:acyltransferase activity, transferring groups other than amino-acyl groups"/>
    <property type="evidence" value="ECO:0007669"/>
    <property type="project" value="InterPro"/>
</dbReference>
<dbReference type="Proteomes" id="UP000554342">
    <property type="component" value="Unassembled WGS sequence"/>
</dbReference>
<proteinExistence type="predicted"/>
<dbReference type="Pfam" id="PF13527">
    <property type="entry name" value="Acetyltransf_9"/>
    <property type="match status" value="1"/>
</dbReference>
<dbReference type="CDD" id="cd04301">
    <property type="entry name" value="NAT_SF"/>
    <property type="match status" value="1"/>
</dbReference>
<organism evidence="2 3">
    <name type="scientific">Stakelama sediminis</name>
    <dbReference type="NCBI Taxonomy" id="463200"/>
    <lineage>
        <taxon>Bacteria</taxon>
        <taxon>Pseudomonadati</taxon>
        <taxon>Pseudomonadota</taxon>
        <taxon>Alphaproteobacteria</taxon>
        <taxon>Sphingomonadales</taxon>
        <taxon>Sphingomonadaceae</taxon>
        <taxon>Stakelama</taxon>
    </lineage>
</organism>